<gene>
    <name evidence="1" type="ORF">D5086_027209</name>
</gene>
<reference evidence="1 2" key="1">
    <citation type="journal article" date="2024" name="Plant Biotechnol. J.">
        <title>Genome and CRISPR/Cas9 system of a widespread forest tree (Populus alba) in the world.</title>
        <authorList>
            <person name="Liu Y.J."/>
            <person name="Jiang P.F."/>
            <person name="Han X.M."/>
            <person name="Li X.Y."/>
            <person name="Wang H.M."/>
            <person name="Wang Y.J."/>
            <person name="Wang X.X."/>
            <person name="Zeng Q.Y."/>
        </authorList>
    </citation>
    <scope>NUCLEOTIDE SEQUENCE [LARGE SCALE GENOMIC DNA]</scope>
    <source>
        <strain evidence="2">cv. PAL-ZL1</strain>
    </source>
</reference>
<keyword evidence="2" id="KW-1185">Reference proteome</keyword>
<evidence type="ECO:0000313" key="2">
    <source>
        <dbReference type="Proteomes" id="UP000309997"/>
    </source>
</evidence>
<protein>
    <submittedName>
        <fullName evidence="1">Uncharacterized protein</fullName>
    </submittedName>
</protein>
<dbReference type="Proteomes" id="UP000309997">
    <property type="component" value="Unassembled WGS sequence"/>
</dbReference>
<accession>A0ACC4B415</accession>
<sequence>MQVLCSSSFACMVPCDLLLCLLSTTLLNIALLFGFVLCVGVFAFTTGLVLSTLHACPASGDIGCWFCIGFVGADSQLVNDSTILALEAPFLSRIVHVIVPPNLNSNQSLPVVLAPKSACPHHHVISASHGSVPQNHGDPSPSINHVFVKDCSDDDDFDDEEVDFDSFEEDYAGDLNSSPLQCLRLPLSLLLHLQAHNSIALVPKGKDSIFNRLGPQEGTSVVECSEANLPADCVPNSIQVEAKPVSMCGANAPQRITHMVHMDRQLSPLYSVAHDILAPPPKDLAGYRTNKGKSVVVSGAPAMMHLLQVLSSDWVPVVVAVVADFFFSGLQLAFVVNDLFVLQFSMWVLGFSLFCFVSYLSPNDRQSYMAPLHG</sequence>
<comment type="caution">
    <text evidence="1">The sequence shown here is derived from an EMBL/GenBank/DDBJ whole genome shotgun (WGS) entry which is preliminary data.</text>
</comment>
<dbReference type="EMBL" id="RCHU02000014">
    <property type="protein sequence ID" value="KAL3573305.1"/>
    <property type="molecule type" value="Genomic_DNA"/>
</dbReference>
<proteinExistence type="predicted"/>
<organism evidence="1 2">
    <name type="scientific">Populus alba</name>
    <name type="common">White poplar</name>
    <dbReference type="NCBI Taxonomy" id="43335"/>
    <lineage>
        <taxon>Eukaryota</taxon>
        <taxon>Viridiplantae</taxon>
        <taxon>Streptophyta</taxon>
        <taxon>Embryophyta</taxon>
        <taxon>Tracheophyta</taxon>
        <taxon>Spermatophyta</taxon>
        <taxon>Magnoliopsida</taxon>
        <taxon>eudicotyledons</taxon>
        <taxon>Gunneridae</taxon>
        <taxon>Pentapetalae</taxon>
        <taxon>rosids</taxon>
        <taxon>fabids</taxon>
        <taxon>Malpighiales</taxon>
        <taxon>Salicaceae</taxon>
        <taxon>Saliceae</taxon>
        <taxon>Populus</taxon>
    </lineage>
</organism>
<name>A0ACC4B415_POPAL</name>
<evidence type="ECO:0000313" key="1">
    <source>
        <dbReference type="EMBL" id="KAL3573305.1"/>
    </source>
</evidence>